<name>A0A9N8DYE1_9STRA</name>
<dbReference type="EMBL" id="CAICTM010000472">
    <property type="protein sequence ID" value="CAB9511203.1"/>
    <property type="molecule type" value="Genomic_DNA"/>
</dbReference>
<evidence type="ECO:0000313" key="2">
    <source>
        <dbReference type="EMBL" id="CAB9511203.1"/>
    </source>
</evidence>
<feature type="compositionally biased region" description="Basic and acidic residues" evidence="1">
    <location>
        <begin position="532"/>
        <end position="541"/>
    </location>
</feature>
<protein>
    <submittedName>
        <fullName evidence="2">Uncharacterized protein</fullName>
    </submittedName>
</protein>
<feature type="region of interest" description="Disordered" evidence="1">
    <location>
        <begin position="510"/>
        <end position="541"/>
    </location>
</feature>
<feature type="region of interest" description="Disordered" evidence="1">
    <location>
        <begin position="331"/>
        <end position="364"/>
    </location>
</feature>
<keyword evidence="3" id="KW-1185">Reference proteome</keyword>
<organism evidence="2 3">
    <name type="scientific">Seminavis robusta</name>
    <dbReference type="NCBI Taxonomy" id="568900"/>
    <lineage>
        <taxon>Eukaryota</taxon>
        <taxon>Sar</taxon>
        <taxon>Stramenopiles</taxon>
        <taxon>Ochrophyta</taxon>
        <taxon>Bacillariophyta</taxon>
        <taxon>Bacillariophyceae</taxon>
        <taxon>Bacillariophycidae</taxon>
        <taxon>Naviculales</taxon>
        <taxon>Naviculaceae</taxon>
        <taxon>Seminavis</taxon>
    </lineage>
</organism>
<comment type="caution">
    <text evidence="2">The sequence shown here is derived from an EMBL/GenBank/DDBJ whole genome shotgun (WGS) entry which is preliminary data.</text>
</comment>
<evidence type="ECO:0000256" key="1">
    <source>
        <dbReference type="SAM" id="MobiDB-lite"/>
    </source>
</evidence>
<sequence length="541" mass="59690">MIALGTKLFIFGGTSRKGTPGVAQCDIYDFEQSMWKEGPRLPVAFRGGSSVLVRERYAVVFGGIGQGEKQLKQSWVLDLKPWLEAGSDTAEAPASSWFRGPDLPMELGDPMICYVSDAASGRPESWILAAGPSLLGNFCVGLKITADADLTQAKFWRSLRWLSMGATPDSYILTGCVASKGSLMIVGGYSCSENTATDKVWFREFSQQPGLLLPAAPSSGGDLKEKSELLELQRMVLNDHFPIGRLGLPLSEEQLFSSDAVKKLTLLPPGLCDMCLDSGRSVEASRTDTARFCIQKDKMSRRFSMCSRCFCAATEVSTQETTETVNVLEHAMSTPNEEEKDAGNTSIVGEGGEEKKEESTEEEKLTEDLKAVLLEDFHRSLEEEGIVVDGKNVETLFDGVFGEEKGEKNNRRESTRNEPGQVFRNIVWRGQQGKLRLTSDGFSFKPKGSACYSWQWSSVQKCLMAAKQSNQTQLKLSCKHSTRKSVIFSLRTREDLEALHKVAKNYMREAQSKGGTMHADESERTASTTDTTGRDVSESWL</sequence>
<feature type="compositionally biased region" description="Basic and acidic residues" evidence="1">
    <location>
        <begin position="352"/>
        <end position="364"/>
    </location>
</feature>
<dbReference type="Gene3D" id="2.120.10.80">
    <property type="entry name" value="Kelch-type beta propeller"/>
    <property type="match status" value="1"/>
</dbReference>
<proteinExistence type="predicted"/>
<dbReference type="Proteomes" id="UP001153069">
    <property type="component" value="Unassembled WGS sequence"/>
</dbReference>
<dbReference type="InterPro" id="IPR015915">
    <property type="entry name" value="Kelch-typ_b-propeller"/>
</dbReference>
<reference evidence="2" key="1">
    <citation type="submission" date="2020-06" db="EMBL/GenBank/DDBJ databases">
        <authorList>
            <consortium name="Plant Systems Biology data submission"/>
        </authorList>
    </citation>
    <scope>NUCLEOTIDE SEQUENCE</scope>
    <source>
        <strain evidence="2">D6</strain>
    </source>
</reference>
<evidence type="ECO:0000313" key="3">
    <source>
        <dbReference type="Proteomes" id="UP001153069"/>
    </source>
</evidence>
<dbReference type="AlphaFoldDB" id="A0A9N8DYE1"/>
<dbReference type="SUPFAM" id="SSF117281">
    <property type="entry name" value="Kelch motif"/>
    <property type="match status" value="1"/>
</dbReference>
<gene>
    <name evidence="2" type="ORF">SEMRO_473_G150100.1</name>
</gene>
<accession>A0A9N8DYE1</accession>